<name>A0A6G1IFM5_9PLEO</name>
<protein>
    <submittedName>
        <fullName evidence="1">Uncharacterized protein</fullName>
    </submittedName>
</protein>
<dbReference type="Proteomes" id="UP000799291">
    <property type="component" value="Unassembled WGS sequence"/>
</dbReference>
<reference evidence="1" key="1">
    <citation type="journal article" date="2020" name="Stud. Mycol.">
        <title>101 Dothideomycetes genomes: a test case for predicting lifestyles and emergence of pathogens.</title>
        <authorList>
            <person name="Haridas S."/>
            <person name="Albert R."/>
            <person name="Binder M."/>
            <person name="Bloem J."/>
            <person name="Labutti K."/>
            <person name="Salamov A."/>
            <person name="Andreopoulos B."/>
            <person name="Baker S."/>
            <person name="Barry K."/>
            <person name="Bills G."/>
            <person name="Bluhm B."/>
            <person name="Cannon C."/>
            <person name="Castanera R."/>
            <person name="Culley D."/>
            <person name="Daum C."/>
            <person name="Ezra D."/>
            <person name="Gonzalez J."/>
            <person name="Henrissat B."/>
            <person name="Kuo A."/>
            <person name="Liang C."/>
            <person name="Lipzen A."/>
            <person name="Lutzoni F."/>
            <person name="Magnuson J."/>
            <person name="Mondo S."/>
            <person name="Nolan M."/>
            <person name="Ohm R."/>
            <person name="Pangilinan J."/>
            <person name="Park H.-J."/>
            <person name="Ramirez L."/>
            <person name="Alfaro M."/>
            <person name="Sun H."/>
            <person name="Tritt A."/>
            <person name="Yoshinaga Y."/>
            <person name="Zwiers L.-H."/>
            <person name="Turgeon B."/>
            <person name="Goodwin S."/>
            <person name="Spatafora J."/>
            <person name="Crous P."/>
            <person name="Grigoriev I."/>
        </authorList>
    </citation>
    <scope>NUCLEOTIDE SEQUENCE</scope>
    <source>
        <strain evidence="1">CBS 122367</strain>
    </source>
</reference>
<sequence length="89" mass="9776">MIPLNTRKYLGHIVTLPSPNYPNDFSTLGGTVYYDEGNLILRGAFLGHRIPDSPTDPANTPSYESPGWLASYAADTALVNECAQEENFK</sequence>
<accession>A0A6G1IFM5</accession>
<evidence type="ECO:0000313" key="2">
    <source>
        <dbReference type="Proteomes" id="UP000799291"/>
    </source>
</evidence>
<keyword evidence="2" id="KW-1185">Reference proteome</keyword>
<gene>
    <name evidence="1" type="ORF">K458DRAFT_424452</name>
</gene>
<proteinExistence type="predicted"/>
<organism evidence="1 2">
    <name type="scientific">Lentithecium fluviatile CBS 122367</name>
    <dbReference type="NCBI Taxonomy" id="1168545"/>
    <lineage>
        <taxon>Eukaryota</taxon>
        <taxon>Fungi</taxon>
        <taxon>Dikarya</taxon>
        <taxon>Ascomycota</taxon>
        <taxon>Pezizomycotina</taxon>
        <taxon>Dothideomycetes</taxon>
        <taxon>Pleosporomycetidae</taxon>
        <taxon>Pleosporales</taxon>
        <taxon>Massarineae</taxon>
        <taxon>Lentitheciaceae</taxon>
        <taxon>Lentithecium</taxon>
    </lineage>
</organism>
<dbReference type="AlphaFoldDB" id="A0A6G1IFM5"/>
<evidence type="ECO:0000313" key="1">
    <source>
        <dbReference type="EMBL" id="KAF2676840.1"/>
    </source>
</evidence>
<dbReference type="EMBL" id="MU005629">
    <property type="protein sequence ID" value="KAF2676840.1"/>
    <property type="molecule type" value="Genomic_DNA"/>
</dbReference>